<dbReference type="Proteomes" id="UP000275385">
    <property type="component" value="Unassembled WGS sequence"/>
</dbReference>
<comment type="caution">
    <text evidence="2">The sequence shown here is derived from an EMBL/GenBank/DDBJ whole genome shotgun (WGS) entry which is preliminary data.</text>
</comment>
<accession>A0A420Y616</accession>
<sequence length="336" mass="36825">MLPPVEDAILDNNPRFAELSKRLTTAVLNSNGSTKNDPKAKGRAEVKEQLNSRRLTHLKRTLLLSALSTANPSESAPKPSLRRPRVASTSSTQTAPQPPPTTSSLPPDLLDLLTLLPPLLSSETSLDTKTFTLLLSKPPFTSLPDLLPQLSASVSAALISRATLLSRILNTTTNPSFLHRTISSLPTQASSLLTTLSEKKAALVQARADTTRALIQLLQINTAVLSALVRSLEAKHGNIARSLELRAAEVSVNAMRQEAEVGKMLGQVKEAVYTLETRRALERYAEHLRDAKYRVDEGGRGDEGKERVMREMARVYREMGKQMEEVRGDLERLGRA</sequence>
<evidence type="ECO:0000313" key="2">
    <source>
        <dbReference type="EMBL" id="RKU43329.1"/>
    </source>
</evidence>
<evidence type="ECO:0000313" key="3">
    <source>
        <dbReference type="Proteomes" id="UP000275385"/>
    </source>
</evidence>
<protein>
    <submittedName>
        <fullName evidence="2">Uncharacterized protein</fullName>
    </submittedName>
</protein>
<reference evidence="2 3" key="1">
    <citation type="submission" date="2018-08" db="EMBL/GenBank/DDBJ databases">
        <title>Draft genome of the lignicolous fungus Coniochaeta pulveracea.</title>
        <authorList>
            <person name="Borstlap C.J."/>
            <person name="De Witt R.N."/>
            <person name="Botha A."/>
            <person name="Volschenk H."/>
        </authorList>
    </citation>
    <scope>NUCLEOTIDE SEQUENCE [LARGE SCALE GENOMIC DNA]</scope>
    <source>
        <strain evidence="2 3">CAB683</strain>
    </source>
</reference>
<gene>
    <name evidence="2" type="ORF">DL546_003888</name>
</gene>
<dbReference type="EMBL" id="QVQW01000044">
    <property type="protein sequence ID" value="RKU43329.1"/>
    <property type="molecule type" value="Genomic_DNA"/>
</dbReference>
<name>A0A420Y616_9PEZI</name>
<dbReference type="OrthoDB" id="66964at2759"/>
<keyword evidence="3" id="KW-1185">Reference proteome</keyword>
<feature type="region of interest" description="Disordered" evidence="1">
    <location>
        <begin position="66"/>
        <end position="108"/>
    </location>
</feature>
<organism evidence="2 3">
    <name type="scientific">Coniochaeta pulveracea</name>
    <dbReference type="NCBI Taxonomy" id="177199"/>
    <lineage>
        <taxon>Eukaryota</taxon>
        <taxon>Fungi</taxon>
        <taxon>Dikarya</taxon>
        <taxon>Ascomycota</taxon>
        <taxon>Pezizomycotina</taxon>
        <taxon>Sordariomycetes</taxon>
        <taxon>Sordariomycetidae</taxon>
        <taxon>Coniochaetales</taxon>
        <taxon>Coniochaetaceae</taxon>
        <taxon>Coniochaeta</taxon>
    </lineage>
</organism>
<dbReference type="STRING" id="177199.A0A420Y616"/>
<dbReference type="AlphaFoldDB" id="A0A420Y616"/>
<proteinExistence type="predicted"/>
<evidence type="ECO:0000256" key="1">
    <source>
        <dbReference type="SAM" id="MobiDB-lite"/>
    </source>
</evidence>